<comment type="caution">
    <text evidence="2">The sequence shown here is derived from an EMBL/GenBank/DDBJ whole genome shotgun (WGS) entry which is preliminary data.</text>
</comment>
<dbReference type="OrthoDB" id="9798763at2"/>
<evidence type="ECO:0000256" key="1">
    <source>
        <dbReference type="SAM" id="SignalP"/>
    </source>
</evidence>
<protein>
    <submittedName>
        <fullName evidence="2">Oxidoreductase</fullName>
    </submittedName>
</protein>
<dbReference type="EMBL" id="JALZ01000003">
    <property type="protein sequence ID" value="ETX15924.1"/>
    <property type="molecule type" value="Genomic_DNA"/>
</dbReference>
<reference evidence="2 3" key="1">
    <citation type="submission" date="2014-01" db="EMBL/GenBank/DDBJ databases">
        <title>Roseivivax halodurans JCM 10272 Genome Sequencing.</title>
        <authorList>
            <person name="Lai Q."/>
            <person name="Li G."/>
            <person name="Shao Z."/>
        </authorList>
    </citation>
    <scope>NUCLEOTIDE SEQUENCE [LARGE SCALE GENOMIC DNA]</scope>
    <source>
        <strain evidence="2 3">JCM 10272</strain>
    </source>
</reference>
<keyword evidence="3" id="KW-1185">Reference proteome</keyword>
<dbReference type="Proteomes" id="UP000022447">
    <property type="component" value="Unassembled WGS sequence"/>
</dbReference>
<sequence>MPIVNLPALASFVTAGAIALVALTSEAATAEPVLLEVVRADGSSEEFDRARLEELPSTEFTTTSLWTDGPTTFSGPTLLDVLDASGIEEGEVELVAQNDYSVQLDLDDALYTEGYPIVATRRDGETFSIRNNGPLWVMFPFDDNPALKANEAYSLSIWQLVEIRQIGD</sequence>
<gene>
    <name evidence="2" type="ORF">OCH239_12190</name>
</gene>
<dbReference type="AlphaFoldDB" id="X7EIK6"/>
<dbReference type="RefSeq" id="WP_051489283.1">
    <property type="nucleotide sequence ID" value="NZ_JALZ01000003.1"/>
</dbReference>
<feature type="chain" id="PRO_5004978387" evidence="1">
    <location>
        <begin position="31"/>
        <end position="168"/>
    </location>
</feature>
<dbReference type="STRING" id="1449350.OCH239_12190"/>
<organism evidence="2 3">
    <name type="scientific">Roseivivax halodurans JCM 10272</name>
    <dbReference type="NCBI Taxonomy" id="1449350"/>
    <lineage>
        <taxon>Bacteria</taxon>
        <taxon>Pseudomonadati</taxon>
        <taxon>Pseudomonadota</taxon>
        <taxon>Alphaproteobacteria</taxon>
        <taxon>Rhodobacterales</taxon>
        <taxon>Roseobacteraceae</taxon>
        <taxon>Roseivivax</taxon>
    </lineage>
</organism>
<dbReference type="eggNOG" id="COG3915">
    <property type="taxonomic scope" value="Bacteria"/>
</dbReference>
<dbReference type="SUPFAM" id="SSF56524">
    <property type="entry name" value="Oxidoreductase molybdopterin-binding domain"/>
    <property type="match status" value="1"/>
</dbReference>
<name>X7EIK6_9RHOB</name>
<feature type="signal peptide" evidence="1">
    <location>
        <begin position="1"/>
        <end position="30"/>
    </location>
</feature>
<evidence type="ECO:0000313" key="2">
    <source>
        <dbReference type="EMBL" id="ETX15924.1"/>
    </source>
</evidence>
<dbReference type="InterPro" id="IPR036374">
    <property type="entry name" value="OxRdtase_Mopterin-bd_sf"/>
</dbReference>
<accession>X7EIK6</accession>
<evidence type="ECO:0000313" key="3">
    <source>
        <dbReference type="Proteomes" id="UP000022447"/>
    </source>
</evidence>
<proteinExistence type="predicted"/>
<keyword evidence="1" id="KW-0732">Signal</keyword>